<gene>
    <name evidence="3" type="ORF">K8344_05980</name>
</gene>
<organism evidence="3 4">
    <name type="scientific">Aequorivita xiaoshiensis</name>
    <dbReference type="NCBI Taxonomy" id="2874476"/>
    <lineage>
        <taxon>Bacteria</taxon>
        <taxon>Pseudomonadati</taxon>
        <taxon>Bacteroidota</taxon>
        <taxon>Flavobacteriia</taxon>
        <taxon>Flavobacteriales</taxon>
        <taxon>Flavobacteriaceae</taxon>
        <taxon>Aequorivita</taxon>
    </lineage>
</organism>
<dbReference type="Proteomes" id="UP001139462">
    <property type="component" value="Unassembled WGS sequence"/>
</dbReference>
<feature type="domain" description="Secretion system C-terminal sorting" evidence="2">
    <location>
        <begin position="163"/>
        <end position="234"/>
    </location>
</feature>
<dbReference type="InterPro" id="IPR026444">
    <property type="entry name" value="Secre_tail"/>
</dbReference>
<proteinExistence type="predicted"/>
<sequence length="237" mass="26897">MKNTFLLIIMCPICSTNFAQDMRLFENQWFLFALEIEGVNHPVPQNNEVGDVELNVMELLFTTEFCDFLIQGDEITISNTEIIIPNFIITGLITCEIQENIDYIDLYFFQFFNVEFENKIFEYAIDTDGSGFALTLTNQEGYKAYYGSVPLGVSKFKTAGLTIYPNPTNELLVIKASNGTGKFKIQIYSTEGKLLKSQNLHFNGQSSINVSNLSSGIYLLNIEDEEGNTETKKFLKE</sequence>
<accession>A0A9X1R0V3</accession>
<dbReference type="NCBIfam" id="TIGR04183">
    <property type="entry name" value="Por_Secre_tail"/>
    <property type="match status" value="1"/>
</dbReference>
<reference evidence="3" key="1">
    <citation type="submission" date="2021-09" db="EMBL/GenBank/DDBJ databases">
        <title>Genome of Aequorivita sp. strain F64183.</title>
        <authorList>
            <person name="Wang Y."/>
        </authorList>
    </citation>
    <scope>NUCLEOTIDE SEQUENCE</scope>
    <source>
        <strain evidence="3">F64183</strain>
    </source>
</reference>
<protein>
    <submittedName>
        <fullName evidence="3">T9SS type A sorting domain-containing protein</fullName>
    </submittedName>
</protein>
<keyword evidence="1" id="KW-0732">Signal</keyword>
<name>A0A9X1R0V3_9FLAO</name>
<keyword evidence="4" id="KW-1185">Reference proteome</keyword>
<evidence type="ECO:0000259" key="2">
    <source>
        <dbReference type="Pfam" id="PF18962"/>
    </source>
</evidence>
<dbReference type="AlphaFoldDB" id="A0A9X1R0V3"/>
<dbReference type="EMBL" id="JAIRBB010000003">
    <property type="protein sequence ID" value="MCG2430660.1"/>
    <property type="molecule type" value="Genomic_DNA"/>
</dbReference>
<evidence type="ECO:0000256" key="1">
    <source>
        <dbReference type="ARBA" id="ARBA00022729"/>
    </source>
</evidence>
<comment type="caution">
    <text evidence="3">The sequence shown here is derived from an EMBL/GenBank/DDBJ whole genome shotgun (WGS) entry which is preliminary data.</text>
</comment>
<evidence type="ECO:0000313" key="3">
    <source>
        <dbReference type="EMBL" id="MCG2430660.1"/>
    </source>
</evidence>
<dbReference type="RefSeq" id="WP_237607840.1">
    <property type="nucleotide sequence ID" value="NZ_JAIRBB010000003.1"/>
</dbReference>
<dbReference type="Pfam" id="PF18962">
    <property type="entry name" value="Por_Secre_tail"/>
    <property type="match status" value="1"/>
</dbReference>
<evidence type="ECO:0000313" key="4">
    <source>
        <dbReference type="Proteomes" id="UP001139462"/>
    </source>
</evidence>